<dbReference type="PRINTS" id="PR00126">
    <property type="entry name" value="ATPASEGAMMA"/>
</dbReference>
<keyword evidence="12" id="KW-1185">Reference proteome</keyword>
<name>C5CIV5_KOSOT</name>
<dbReference type="GO" id="GO:0046933">
    <property type="term" value="F:proton-transporting ATP synthase activity, rotational mechanism"/>
    <property type="evidence" value="ECO:0007669"/>
    <property type="project" value="UniProtKB-UniRule"/>
</dbReference>
<evidence type="ECO:0000256" key="5">
    <source>
        <dbReference type="ARBA" id="ARBA00022781"/>
    </source>
</evidence>
<dbReference type="EMBL" id="CP001634">
    <property type="protein sequence ID" value="ACR78944.1"/>
    <property type="molecule type" value="Genomic_DNA"/>
</dbReference>
<keyword evidence="7 10" id="KW-0472">Membrane</keyword>
<evidence type="ECO:0000256" key="2">
    <source>
        <dbReference type="ARBA" id="ARBA00004170"/>
    </source>
</evidence>
<evidence type="ECO:0000313" key="12">
    <source>
        <dbReference type="Proteomes" id="UP000002382"/>
    </source>
</evidence>
<keyword evidence="9 10" id="KW-0066">ATP synthesis</keyword>
<dbReference type="InterPro" id="IPR000131">
    <property type="entry name" value="ATP_synth_F1_gsu"/>
</dbReference>
<keyword evidence="4 10" id="KW-0813">Transport</keyword>
<dbReference type="GO" id="GO:0005886">
    <property type="term" value="C:plasma membrane"/>
    <property type="evidence" value="ECO:0007669"/>
    <property type="project" value="UniProtKB-SubCell"/>
</dbReference>
<keyword evidence="5 10" id="KW-0375">Hydrogen ion transport</keyword>
<keyword evidence="10" id="KW-0997">Cell inner membrane</keyword>
<dbReference type="PANTHER" id="PTHR11693:SF22">
    <property type="entry name" value="ATP SYNTHASE SUBUNIT GAMMA, MITOCHONDRIAL"/>
    <property type="match status" value="1"/>
</dbReference>
<dbReference type="HOGENOM" id="CLU_050669_0_1_0"/>
<reference evidence="11 12" key="1">
    <citation type="submission" date="2009-06" db="EMBL/GenBank/DDBJ databases">
        <title>Complete sequence of Thermotogales bacterium TBF 19.5.1.</title>
        <authorList>
            <consortium name="US DOE Joint Genome Institute"/>
            <person name="Lucas S."/>
            <person name="Copeland A."/>
            <person name="Lapidus A."/>
            <person name="Glavina del Rio T."/>
            <person name="Tice H."/>
            <person name="Bruce D."/>
            <person name="Goodwin L."/>
            <person name="Pitluck S."/>
            <person name="Chertkov O."/>
            <person name="Brettin T."/>
            <person name="Detter J.C."/>
            <person name="Han C."/>
            <person name="Schmutz J."/>
            <person name="Larimer F."/>
            <person name="Land M."/>
            <person name="Hauser L."/>
            <person name="Kyrpides N."/>
            <person name="Ovchinnikova G."/>
            <person name="Noll K."/>
        </authorList>
    </citation>
    <scope>NUCLEOTIDE SEQUENCE [LARGE SCALE GENOMIC DNA]</scope>
    <source>
        <strain evidence="12">ATCC BAA-1733 / DSM 21960 / TBF 19.5.1</strain>
    </source>
</reference>
<dbReference type="STRING" id="521045.Kole_0219"/>
<dbReference type="GO" id="GO:0045259">
    <property type="term" value="C:proton-transporting ATP synthase complex"/>
    <property type="evidence" value="ECO:0007669"/>
    <property type="project" value="UniProtKB-KW"/>
</dbReference>
<keyword evidence="10" id="KW-1003">Cell membrane</keyword>
<protein>
    <recommendedName>
        <fullName evidence="10">ATP synthase gamma chain</fullName>
    </recommendedName>
    <alternativeName>
        <fullName evidence="10">ATP synthase F1 sector gamma subunit</fullName>
    </alternativeName>
    <alternativeName>
        <fullName evidence="10">F-ATPase gamma subunit</fullName>
    </alternativeName>
</protein>
<evidence type="ECO:0000256" key="4">
    <source>
        <dbReference type="ARBA" id="ARBA00022448"/>
    </source>
</evidence>
<evidence type="ECO:0000256" key="8">
    <source>
        <dbReference type="ARBA" id="ARBA00023196"/>
    </source>
</evidence>
<dbReference type="OrthoDB" id="9812769at2"/>
<dbReference type="Proteomes" id="UP000002382">
    <property type="component" value="Chromosome"/>
</dbReference>
<sequence length="279" mass="31671">MSKGKLRAIKKRIDATESTMQITRAMEMVARAKLKKVEKGLAYTRNYADSMKEILKRVIRNLDTFPKFPGEGDVLLVVSTDMGLCGAFSSEILRHADIEISKGNIKAIVTVGLKAELHYKKHKLFKKAFTRFYDVPDVDEAAIIVDEVLAIKEELNASGFKVVYSEFKNPIVQLPKTLRLLPLEPIAEEEKDEDMYDFEPEVSVIFPEMLNSWIISEILRATYETKVGELFSRQNAMKSATENAQKLIERLTLERNKVRQATITQEIIEIVNSAEALKG</sequence>
<evidence type="ECO:0000256" key="6">
    <source>
        <dbReference type="ARBA" id="ARBA00023065"/>
    </source>
</evidence>
<accession>C5CIV5</accession>
<evidence type="ECO:0000256" key="7">
    <source>
        <dbReference type="ARBA" id="ARBA00023136"/>
    </source>
</evidence>
<dbReference type="AlphaFoldDB" id="C5CIV5"/>
<keyword evidence="8 10" id="KW-0139">CF(1)</keyword>
<dbReference type="Pfam" id="PF00231">
    <property type="entry name" value="ATP-synt"/>
    <property type="match status" value="1"/>
</dbReference>
<dbReference type="eggNOG" id="COG0224">
    <property type="taxonomic scope" value="Bacteria"/>
</dbReference>
<dbReference type="HAMAP" id="MF_00815">
    <property type="entry name" value="ATP_synth_gamma_bact"/>
    <property type="match status" value="1"/>
</dbReference>
<dbReference type="Gene3D" id="1.10.287.80">
    <property type="entry name" value="ATP synthase, gamma subunit, helix hairpin domain"/>
    <property type="match status" value="1"/>
</dbReference>
<dbReference type="RefSeq" id="WP_012744731.1">
    <property type="nucleotide sequence ID" value="NC_012785.1"/>
</dbReference>
<evidence type="ECO:0000313" key="11">
    <source>
        <dbReference type="EMBL" id="ACR78944.1"/>
    </source>
</evidence>
<keyword evidence="6 10" id="KW-0406">Ion transport</keyword>
<gene>
    <name evidence="10" type="primary">atpG</name>
    <name evidence="11" type="ordered locus">Kole_0219</name>
</gene>
<reference evidence="11 12" key="2">
    <citation type="journal article" date="2011" name="J. Bacteriol.">
        <title>Genome Sequence of Kosmotoga olearia Strain TBF 19.5.1, a Thermophilic Bacterium with a Wide Growth Temperature Range, Isolated from the Troll B Oil Platform in the North Sea.</title>
        <authorList>
            <person name="Swithers K.S."/>
            <person name="Dipippo J.L."/>
            <person name="Bruce D.C."/>
            <person name="Detter C."/>
            <person name="Tapia R."/>
            <person name="Han S."/>
            <person name="Goodwin L.A."/>
            <person name="Han J."/>
            <person name="Woyke T."/>
            <person name="Pitluck S."/>
            <person name="Pennacchio L."/>
            <person name="Nolan M."/>
            <person name="Mikhailova N."/>
            <person name="Land M.L."/>
            <person name="Nesbo C.L."/>
            <person name="Gogarten J.P."/>
            <person name="Noll K.M."/>
        </authorList>
    </citation>
    <scope>NUCLEOTIDE SEQUENCE [LARGE SCALE GENOMIC DNA]</scope>
    <source>
        <strain evidence="12">ATCC BAA-1733 / DSM 21960 / TBF 19.5.1</strain>
    </source>
</reference>
<dbReference type="CDD" id="cd12151">
    <property type="entry name" value="F1-ATPase_gamma"/>
    <property type="match status" value="1"/>
</dbReference>
<comment type="function">
    <text evidence="1 10">Produces ATP from ADP in the presence of a proton gradient across the membrane. The gamma chain is believed to be important in regulating ATPase activity and the flow of protons through the CF(0) complex.</text>
</comment>
<organism evidence="11 12">
    <name type="scientific">Kosmotoga olearia (strain ATCC BAA-1733 / DSM 21960 / TBF 19.5.1)</name>
    <dbReference type="NCBI Taxonomy" id="521045"/>
    <lineage>
        <taxon>Bacteria</taxon>
        <taxon>Thermotogati</taxon>
        <taxon>Thermotogota</taxon>
        <taxon>Thermotogae</taxon>
        <taxon>Kosmotogales</taxon>
        <taxon>Kosmotogaceae</taxon>
        <taxon>Kosmotoga</taxon>
    </lineage>
</organism>
<dbReference type="GO" id="GO:0042777">
    <property type="term" value="P:proton motive force-driven plasma membrane ATP synthesis"/>
    <property type="evidence" value="ECO:0007669"/>
    <property type="project" value="UniProtKB-UniRule"/>
</dbReference>
<proteinExistence type="inferred from homology"/>
<comment type="similarity">
    <text evidence="3 10">Belongs to the ATPase gamma chain family.</text>
</comment>
<dbReference type="NCBIfam" id="TIGR01146">
    <property type="entry name" value="ATPsyn_F1gamma"/>
    <property type="match status" value="1"/>
</dbReference>
<dbReference type="SUPFAM" id="SSF52943">
    <property type="entry name" value="ATP synthase (F1-ATPase), gamma subunit"/>
    <property type="match status" value="1"/>
</dbReference>
<dbReference type="InterPro" id="IPR035968">
    <property type="entry name" value="ATP_synth_F1_ATPase_gsu"/>
</dbReference>
<evidence type="ECO:0000256" key="9">
    <source>
        <dbReference type="ARBA" id="ARBA00023310"/>
    </source>
</evidence>
<dbReference type="PANTHER" id="PTHR11693">
    <property type="entry name" value="ATP SYNTHASE GAMMA CHAIN"/>
    <property type="match status" value="1"/>
</dbReference>
<evidence type="ECO:0000256" key="10">
    <source>
        <dbReference type="HAMAP-Rule" id="MF_00815"/>
    </source>
</evidence>
<dbReference type="KEGG" id="kol:Kole_0219"/>
<evidence type="ECO:0000256" key="1">
    <source>
        <dbReference type="ARBA" id="ARBA00003456"/>
    </source>
</evidence>
<comment type="subunit">
    <text evidence="10">F-type ATPases have 2 components, CF(1) - the catalytic core - and CF(0) - the membrane proton channel. CF(1) has five subunits: alpha(3), beta(3), gamma(1), delta(1), epsilon(1). CF(0) has three main subunits: a, b and c.</text>
</comment>
<dbReference type="GO" id="GO:0005524">
    <property type="term" value="F:ATP binding"/>
    <property type="evidence" value="ECO:0007669"/>
    <property type="project" value="UniProtKB-UniRule"/>
</dbReference>
<evidence type="ECO:0000256" key="3">
    <source>
        <dbReference type="ARBA" id="ARBA00007681"/>
    </source>
</evidence>
<dbReference type="Gene3D" id="3.40.1380.10">
    <property type="match status" value="1"/>
</dbReference>
<comment type="subcellular location">
    <subcellularLocation>
        <location evidence="10">Cell inner membrane</location>
        <topology evidence="10">Peripheral membrane protein</topology>
    </subcellularLocation>
    <subcellularLocation>
        <location evidence="2">Membrane</location>
        <topology evidence="2">Peripheral membrane protein</topology>
    </subcellularLocation>
</comment>